<dbReference type="OrthoDB" id="9801689at2"/>
<dbReference type="InterPro" id="IPR006638">
    <property type="entry name" value="Elp3/MiaA/NifB-like_rSAM"/>
</dbReference>
<dbReference type="SFLD" id="SFLDG01086">
    <property type="entry name" value="elongater_protein-like"/>
    <property type="match status" value="1"/>
</dbReference>
<protein>
    <recommendedName>
        <fullName evidence="7">Radical SAM core domain-containing protein</fullName>
    </recommendedName>
</protein>
<dbReference type="AlphaFoldDB" id="A0A7L4UNZ0"/>
<dbReference type="Proteomes" id="UP000251835">
    <property type="component" value="Unassembled WGS sequence"/>
</dbReference>
<dbReference type="GO" id="GO:0051539">
    <property type="term" value="F:4 iron, 4 sulfur cluster binding"/>
    <property type="evidence" value="ECO:0007669"/>
    <property type="project" value="UniProtKB-KW"/>
</dbReference>
<evidence type="ECO:0000256" key="3">
    <source>
        <dbReference type="ARBA" id="ARBA00022691"/>
    </source>
</evidence>
<dbReference type="SFLD" id="SFLDG01091">
    <property type="entry name" value="uncharacterized_CHP01210-like"/>
    <property type="match status" value="1"/>
</dbReference>
<dbReference type="InterPro" id="IPR005911">
    <property type="entry name" value="YhcC-like"/>
</dbReference>
<evidence type="ECO:0000313" key="9">
    <source>
        <dbReference type="Proteomes" id="UP000251835"/>
    </source>
</evidence>
<proteinExistence type="predicted"/>
<evidence type="ECO:0000256" key="5">
    <source>
        <dbReference type="ARBA" id="ARBA00023004"/>
    </source>
</evidence>
<keyword evidence="9" id="KW-1185">Reference proteome</keyword>
<dbReference type="GO" id="GO:0046872">
    <property type="term" value="F:metal ion binding"/>
    <property type="evidence" value="ECO:0007669"/>
    <property type="project" value="UniProtKB-KW"/>
</dbReference>
<dbReference type="InterPro" id="IPR007197">
    <property type="entry name" value="rSAM"/>
</dbReference>
<gene>
    <name evidence="8" type="ORF">C7377_1139</name>
</gene>
<dbReference type="SFLD" id="SFLDS00029">
    <property type="entry name" value="Radical_SAM"/>
    <property type="match status" value="1"/>
</dbReference>
<evidence type="ECO:0000256" key="1">
    <source>
        <dbReference type="ARBA" id="ARBA00001966"/>
    </source>
</evidence>
<keyword evidence="5" id="KW-0408">Iron</keyword>
<keyword evidence="4" id="KW-0479">Metal-binding</keyword>
<evidence type="ECO:0000313" key="8">
    <source>
        <dbReference type="EMBL" id="PVX50821.1"/>
    </source>
</evidence>
<evidence type="ECO:0000256" key="2">
    <source>
        <dbReference type="ARBA" id="ARBA00022485"/>
    </source>
</evidence>
<keyword evidence="3" id="KW-0949">S-adenosyl-L-methionine</keyword>
<accession>A0A7L4UNZ0</accession>
<dbReference type="PANTHER" id="PTHR11135:SF1">
    <property type="entry name" value="PROTEIN YHCC"/>
    <property type="match status" value="1"/>
</dbReference>
<dbReference type="InterPro" id="IPR032432">
    <property type="entry name" value="Radical_SAM_C"/>
</dbReference>
<evidence type="ECO:0000256" key="6">
    <source>
        <dbReference type="ARBA" id="ARBA00023014"/>
    </source>
</evidence>
<dbReference type="InterPro" id="IPR023404">
    <property type="entry name" value="rSAM_horseshoe"/>
</dbReference>
<feature type="domain" description="Radical SAM core" evidence="7">
    <location>
        <begin position="16"/>
        <end position="260"/>
    </location>
</feature>
<dbReference type="InterPro" id="IPR039661">
    <property type="entry name" value="ELP3"/>
</dbReference>
<evidence type="ECO:0000256" key="4">
    <source>
        <dbReference type="ARBA" id="ARBA00022723"/>
    </source>
</evidence>
<organism evidence="8 9">
    <name type="scientific">Balneicella halophila</name>
    <dbReference type="NCBI Taxonomy" id="1537566"/>
    <lineage>
        <taxon>Bacteria</taxon>
        <taxon>Pseudomonadati</taxon>
        <taxon>Bacteroidota</taxon>
        <taxon>Bacteroidia</taxon>
        <taxon>Bacteroidales</taxon>
        <taxon>Balneicellaceae</taxon>
        <taxon>Balneicella</taxon>
    </lineage>
</organism>
<dbReference type="Gene3D" id="3.80.30.20">
    <property type="entry name" value="tm_1862 like domain"/>
    <property type="match status" value="1"/>
</dbReference>
<dbReference type="InterPro" id="IPR058240">
    <property type="entry name" value="rSAM_sf"/>
</dbReference>
<dbReference type="GO" id="GO:0003824">
    <property type="term" value="F:catalytic activity"/>
    <property type="evidence" value="ECO:0007669"/>
    <property type="project" value="InterPro"/>
</dbReference>
<comment type="caution">
    <text evidence="8">The sequence shown here is derived from an EMBL/GenBank/DDBJ whole genome shotgun (WGS) entry which is preliminary data.</text>
</comment>
<evidence type="ECO:0000259" key="7">
    <source>
        <dbReference type="PROSITE" id="PS51918"/>
    </source>
</evidence>
<dbReference type="SUPFAM" id="SSF102114">
    <property type="entry name" value="Radical SAM enzymes"/>
    <property type="match status" value="1"/>
</dbReference>
<keyword evidence="6" id="KW-0411">Iron-sulfur</keyword>
<name>A0A7L4UNZ0_BALHA</name>
<keyword evidence="2" id="KW-0004">4Fe-4S</keyword>
<dbReference type="Pfam" id="PF04055">
    <property type="entry name" value="Radical_SAM"/>
    <property type="match status" value="1"/>
</dbReference>
<dbReference type="SMART" id="SM00729">
    <property type="entry name" value="Elp3"/>
    <property type="match status" value="1"/>
</dbReference>
<dbReference type="PROSITE" id="PS51918">
    <property type="entry name" value="RADICAL_SAM"/>
    <property type="match status" value="1"/>
</dbReference>
<reference evidence="8 9" key="1">
    <citation type="submission" date="2018-05" db="EMBL/GenBank/DDBJ databases">
        <title>Genomic Encyclopedia of Type Strains, Phase IV (KMG-IV): sequencing the most valuable type-strain genomes for metagenomic binning, comparative biology and taxonomic classification.</title>
        <authorList>
            <person name="Goeker M."/>
        </authorList>
    </citation>
    <scope>NUCLEOTIDE SEQUENCE [LARGE SCALE GENOMIC DNA]</scope>
    <source>
        <strain evidence="8 9">DSM 28579</strain>
    </source>
</reference>
<comment type="cofactor">
    <cofactor evidence="1">
        <name>[4Fe-4S] cluster</name>
        <dbReference type="ChEBI" id="CHEBI:49883"/>
    </cofactor>
</comment>
<dbReference type="RefSeq" id="WP_116496375.1">
    <property type="nucleotide sequence ID" value="NZ_QENZ01000004.1"/>
</dbReference>
<sequence>MPKQPYNDYGSHLKSIFQRRLQKLSVDAGFTCPNIDGTKARGGCTYCLNHSFKPSYCKPKKSIREQLEEGKKFFAHKSDEQDYIAYFQSHTNTYGDIDLLKSLYEEALAVPQIKGLAISTRPDCIEDDVLEYLNELSQKYFITIELGVESCNDKALEFINRAHDYAEAEKAIHRIAEADKIHLGAHLIMGLPYDDLEQCKENALKLAELPITTLKFHQLQILKGTVMAKQYEKNPELFNLFDESSYLSLCIDIIENMNPHVYLERFLSQVPPNLLVAPKWNRVKNYQFAHKLQNALKKRNTYQGIYY</sequence>
<dbReference type="PANTHER" id="PTHR11135">
    <property type="entry name" value="HISTONE ACETYLTRANSFERASE-RELATED"/>
    <property type="match status" value="1"/>
</dbReference>
<dbReference type="EMBL" id="QENZ01000004">
    <property type="protein sequence ID" value="PVX50821.1"/>
    <property type="molecule type" value="Genomic_DNA"/>
</dbReference>
<dbReference type="NCBIfam" id="TIGR01212">
    <property type="entry name" value="TIGR01212 family radical SAM protein"/>
    <property type="match status" value="1"/>
</dbReference>
<dbReference type="Pfam" id="PF16199">
    <property type="entry name" value="Radical_SAM_C"/>
    <property type="match status" value="1"/>
</dbReference>